<dbReference type="PATRIC" id="fig|1423739.3.peg.1529"/>
<dbReference type="EMBL" id="AZEY01000013">
    <property type="protein sequence ID" value="KRL69297.1"/>
    <property type="molecule type" value="Genomic_DNA"/>
</dbReference>
<accession>A0A0R1SJD3</accession>
<dbReference type="Proteomes" id="UP000052013">
    <property type="component" value="Unassembled WGS sequence"/>
</dbReference>
<comment type="caution">
    <text evidence="2">The sequence shown here is derived from an EMBL/GenBank/DDBJ whole genome shotgun (WGS) entry which is preliminary data.</text>
</comment>
<protein>
    <submittedName>
        <fullName evidence="2">Uncharacterized protein</fullName>
    </submittedName>
</protein>
<gene>
    <name evidence="2" type="ORF">FC85_GL001461</name>
</gene>
<evidence type="ECO:0000313" key="2">
    <source>
        <dbReference type="EMBL" id="KRL69297.1"/>
    </source>
</evidence>
<evidence type="ECO:0000256" key="1">
    <source>
        <dbReference type="SAM" id="MobiDB-lite"/>
    </source>
</evidence>
<dbReference type="AlphaFoldDB" id="A0A0R1SJD3"/>
<organism evidence="2 3">
    <name type="scientific">Lentilactobacillus diolivorans DSM 14421</name>
    <dbReference type="NCBI Taxonomy" id="1423739"/>
    <lineage>
        <taxon>Bacteria</taxon>
        <taxon>Bacillati</taxon>
        <taxon>Bacillota</taxon>
        <taxon>Bacilli</taxon>
        <taxon>Lactobacillales</taxon>
        <taxon>Lactobacillaceae</taxon>
        <taxon>Lentilactobacillus</taxon>
    </lineage>
</organism>
<dbReference type="STRING" id="1423739.FC85_GL001461"/>
<name>A0A0R1SJD3_9LACO</name>
<proteinExistence type="predicted"/>
<feature type="region of interest" description="Disordered" evidence="1">
    <location>
        <begin position="1"/>
        <end position="26"/>
    </location>
</feature>
<reference evidence="2 3" key="1">
    <citation type="journal article" date="2015" name="Genome Announc.">
        <title>Expanding the biotechnology potential of lactobacilli through comparative genomics of 213 strains and associated genera.</title>
        <authorList>
            <person name="Sun Z."/>
            <person name="Harris H.M."/>
            <person name="McCann A."/>
            <person name="Guo C."/>
            <person name="Argimon S."/>
            <person name="Zhang W."/>
            <person name="Yang X."/>
            <person name="Jeffery I.B."/>
            <person name="Cooney J.C."/>
            <person name="Kagawa T.F."/>
            <person name="Liu W."/>
            <person name="Song Y."/>
            <person name="Salvetti E."/>
            <person name="Wrobel A."/>
            <person name="Rasinkangas P."/>
            <person name="Parkhill J."/>
            <person name="Rea M.C."/>
            <person name="O'Sullivan O."/>
            <person name="Ritari J."/>
            <person name="Douillard F.P."/>
            <person name="Paul Ross R."/>
            <person name="Yang R."/>
            <person name="Briner A.E."/>
            <person name="Felis G.E."/>
            <person name="de Vos W.M."/>
            <person name="Barrangou R."/>
            <person name="Klaenhammer T.R."/>
            <person name="Caufield P.W."/>
            <person name="Cui Y."/>
            <person name="Zhang H."/>
            <person name="O'Toole P.W."/>
        </authorList>
    </citation>
    <scope>NUCLEOTIDE SEQUENCE [LARGE SCALE GENOMIC DNA]</scope>
    <source>
        <strain evidence="2 3">DSM 14421</strain>
    </source>
</reference>
<sequence>MALMKKDPFTAVDSDPGKVKAGQQPNGEVASELLAELGKSRLSPVASVINAANRF</sequence>
<evidence type="ECO:0000313" key="3">
    <source>
        <dbReference type="Proteomes" id="UP000052013"/>
    </source>
</evidence>